<evidence type="ECO:0000313" key="3">
    <source>
        <dbReference type="Proteomes" id="UP000219813"/>
    </source>
</evidence>
<keyword evidence="1" id="KW-1133">Transmembrane helix</keyword>
<keyword evidence="1" id="KW-0812">Transmembrane</keyword>
<dbReference type="EMBL" id="LT594629">
    <property type="protein sequence ID" value="SCN12080.1"/>
    <property type="molecule type" value="Genomic_DNA"/>
</dbReference>
<keyword evidence="1" id="KW-0472">Membrane</keyword>
<dbReference type="OrthoDB" id="371576at2759"/>
<protein>
    <recommendedName>
        <fullName evidence="4">Transmembrane protein</fullName>
    </recommendedName>
</protein>
<dbReference type="RefSeq" id="XP_028861051.1">
    <property type="nucleotide sequence ID" value="XM_029004353.1"/>
</dbReference>
<accession>A0A1D3PAF9</accession>
<dbReference type="GeneID" id="39868187"/>
<organism evidence="2 3">
    <name type="scientific">Plasmodium malariae</name>
    <dbReference type="NCBI Taxonomy" id="5858"/>
    <lineage>
        <taxon>Eukaryota</taxon>
        <taxon>Sar</taxon>
        <taxon>Alveolata</taxon>
        <taxon>Apicomplexa</taxon>
        <taxon>Aconoidasida</taxon>
        <taxon>Haemosporida</taxon>
        <taxon>Plasmodiidae</taxon>
        <taxon>Plasmodium</taxon>
        <taxon>Plasmodium (Plasmodium)</taxon>
    </lineage>
</organism>
<dbReference type="AlphaFoldDB" id="A0A1D3PAF9"/>
<feature type="transmembrane region" description="Helical" evidence="1">
    <location>
        <begin position="28"/>
        <end position="52"/>
    </location>
</feature>
<evidence type="ECO:0000256" key="1">
    <source>
        <dbReference type="SAM" id="Phobius"/>
    </source>
</evidence>
<dbReference type="VEuPathDB" id="PlasmoDB:PmUG01_08020500"/>
<name>A0A1D3PAF9_PLAMA</name>
<reference evidence="2 3" key="1">
    <citation type="submission" date="2016-06" db="EMBL/GenBank/DDBJ databases">
        <authorList>
            <consortium name="Pathogen Informatics"/>
        </authorList>
    </citation>
    <scope>NUCLEOTIDE SEQUENCE [LARGE SCALE GENOMIC DNA]</scope>
</reference>
<keyword evidence="3" id="KW-1185">Reference proteome</keyword>
<sequence length="268" mass="31132">MEGKLGYKKKRVFGNELAEKKRVNKKIVFFNMIYLMILFIICFVGGVLLGFLTTSYTPEINIIPNNQNIFKFLYKNNKVIIGGKLKIKINISNYTILSYILNAENVKYFYFPIGENYTCLLYNGGVEEISSNQAPLTHRSEISVPLNNSESSFSTKLSVKIRYTLLKRSDDIFSIPLHLGYEITNAYKAEIQPLYNDCIRFNKLYFSIRLDDLYISNEFRKVHNDKKYELIFSCRCFIDDKVHSFFNSVGVNKNAILYNLKNDPSLVD</sequence>
<dbReference type="OMA" id="YELIFSC"/>
<evidence type="ECO:0008006" key="4">
    <source>
        <dbReference type="Google" id="ProtNLM"/>
    </source>
</evidence>
<evidence type="ECO:0000313" key="2">
    <source>
        <dbReference type="EMBL" id="SCN12080.1"/>
    </source>
</evidence>
<proteinExistence type="predicted"/>
<dbReference type="KEGG" id="pmal:PMUG01_08020500"/>
<dbReference type="Proteomes" id="UP000219813">
    <property type="component" value="Chromosome 8"/>
</dbReference>
<gene>
    <name evidence="2" type="primary">PmUG01_08020500</name>
    <name evidence="2" type="ORF">PMUG01_08020500</name>
</gene>